<gene>
    <name evidence="2" type="ORF">HALOF300_03061</name>
</gene>
<dbReference type="InterPro" id="IPR005325">
    <property type="entry name" value="DUF308_memb"/>
</dbReference>
<dbReference type="Proteomes" id="UP000419743">
    <property type="component" value="Unassembled WGS sequence"/>
</dbReference>
<dbReference type="Pfam" id="PF03729">
    <property type="entry name" value="DUF308"/>
    <property type="match status" value="2"/>
</dbReference>
<keyword evidence="1" id="KW-1133">Transmembrane helix</keyword>
<feature type="transmembrane region" description="Helical" evidence="1">
    <location>
        <begin position="31"/>
        <end position="52"/>
    </location>
</feature>
<feature type="transmembrane region" description="Helical" evidence="1">
    <location>
        <begin position="58"/>
        <end position="80"/>
    </location>
</feature>
<feature type="transmembrane region" description="Helical" evidence="1">
    <location>
        <begin position="115"/>
        <end position="136"/>
    </location>
</feature>
<dbReference type="PANTHER" id="PTHR34989:SF1">
    <property type="entry name" value="PROTEIN HDED"/>
    <property type="match status" value="1"/>
</dbReference>
<evidence type="ECO:0000313" key="3">
    <source>
        <dbReference type="Proteomes" id="UP000419743"/>
    </source>
</evidence>
<feature type="transmembrane region" description="Helical" evidence="1">
    <location>
        <begin position="92"/>
        <end position="109"/>
    </location>
</feature>
<dbReference type="InterPro" id="IPR052712">
    <property type="entry name" value="Acid_resist_chaperone_HdeD"/>
</dbReference>
<evidence type="ECO:0000313" key="2">
    <source>
        <dbReference type="EMBL" id="VZO38216.1"/>
    </source>
</evidence>
<name>A0A7M4DLP4_9MICO</name>
<feature type="transmembrane region" description="Helical" evidence="1">
    <location>
        <begin position="143"/>
        <end position="165"/>
    </location>
</feature>
<keyword evidence="1" id="KW-0812">Transmembrane</keyword>
<comment type="caution">
    <text evidence="2">The sequence shown here is derived from an EMBL/GenBank/DDBJ whole genome shotgun (WGS) entry which is preliminary data.</text>
</comment>
<reference evidence="2 3" key="1">
    <citation type="submission" date="2019-11" db="EMBL/GenBank/DDBJ databases">
        <authorList>
            <person name="Criscuolo A."/>
        </authorList>
    </citation>
    <scope>NUCLEOTIDE SEQUENCE [LARGE SCALE GENOMIC DNA]</scope>
    <source>
        <strain evidence="2">CIP111667</strain>
    </source>
</reference>
<sequence length="208" mass="21350">MAYVTFRQGERAGANVSESPTNLVSNLAKGAWYYLALRGAVAIVFGILALVWPDKVLTAFVLLLGIFWAVDGVLAIVHGIRTRGTPGAGSEIFFGILGAVAGVFLIVQPDVGATILLIVAGVWAIIGGLILVISAVRGRKSLGAAWTLGLALGVITLAFGIFLVAAPDVAATTFGILLGIYALLAGIVLVMIGLSVRAVGRSVETPAP</sequence>
<organism evidence="2 3">
    <name type="scientific">Occultella aeris</name>
    <dbReference type="NCBI Taxonomy" id="2761496"/>
    <lineage>
        <taxon>Bacteria</taxon>
        <taxon>Bacillati</taxon>
        <taxon>Actinomycetota</taxon>
        <taxon>Actinomycetes</taxon>
        <taxon>Micrococcales</taxon>
        <taxon>Ruaniaceae</taxon>
        <taxon>Occultella</taxon>
    </lineage>
</organism>
<protein>
    <submittedName>
        <fullName evidence="2">Acid-resistance membrane protein</fullName>
    </submittedName>
</protein>
<dbReference type="GO" id="GO:0005886">
    <property type="term" value="C:plasma membrane"/>
    <property type="evidence" value="ECO:0007669"/>
    <property type="project" value="TreeGrafter"/>
</dbReference>
<feature type="transmembrane region" description="Helical" evidence="1">
    <location>
        <begin position="171"/>
        <end position="194"/>
    </location>
</feature>
<evidence type="ECO:0000256" key="1">
    <source>
        <dbReference type="SAM" id="Phobius"/>
    </source>
</evidence>
<keyword evidence="3" id="KW-1185">Reference proteome</keyword>
<dbReference type="PANTHER" id="PTHR34989">
    <property type="entry name" value="PROTEIN HDED"/>
    <property type="match status" value="1"/>
</dbReference>
<accession>A0A7M4DLP4</accession>
<proteinExistence type="predicted"/>
<dbReference type="AlphaFoldDB" id="A0A7M4DLP4"/>
<keyword evidence="1" id="KW-0472">Membrane</keyword>
<dbReference type="EMBL" id="CACRYJ010000046">
    <property type="protein sequence ID" value="VZO38216.1"/>
    <property type="molecule type" value="Genomic_DNA"/>
</dbReference>